<dbReference type="AlphaFoldDB" id="A0A6B7PW01"/>
<reference evidence="2" key="1">
    <citation type="submission" date="2019-08" db="EMBL/GenBank/DDBJ databases">
        <authorList>
            <person name="Zhou D."/>
            <person name="Chen F."/>
        </authorList>
    </citation>
    <scope>NUCLEOTIDE SEQUENCE</scope>
    <source>
        <strain evidence="2">QJ20133</strain>
        <plasmid evidence="2">pJ20133-VIM</plasmid>
    </source>
</reference>
<keyword evidence="2" id="KW-0614">Plasmid</keyword>
<dbReference type="EMBL" id="MN310371">
    <property type="protein sequence ID" value="QFX76326.1"/>
    <property type="molecule type" value="Genomic_DNA"/>
</dbReference>
<sequence>MPEQNTTQSDKGSFVGEWGGVILVVLMVSAILILSVLASKAGYDKPFSNKFVAPLDKRL</sequence>
<proteinExistence type="predicted"/>
<keyword evidence="1" id="KW-1133">Transmembrane helix</keyword>
<keyword evidence="1" id="KW-0472">Membrane</keyword>
<name>A0A6B7PW01_9PSED</name>
<geneLocation type="plasmid" evidence="2">
    <name>pJ20133-VIM</name>
</geneLocation>
<feature type="transmembrane region" description="Helical" evidence="1">
    <location>
        <begin position="20"/>
        <end position="38"/>
    </location>
</feature>
<keyword evidence="1" id="KW-0812">Transmembrane</keyword>
<accession>A0A6B7PW01</accession>
<evidence type="ECO:0000313" key="2">
    <source>
        <dbReference type="EMBL" id="QFX76326.1"/>
    </source>
</evidence>
<protein>
    <submittedName>
        <fullName evidence="2">Uncharacterized protein</fullName>
    </submittedName>
</protein>
<dbReference type="RefSeq" id="WP_181718359.1">
    <property type="nucleotide sequence ID" value="NZ_MN310371.1"/>
</dbReference>
<evidence type="ECO:0000256" key="1">
    <source>
        <dbReference type="SAM" id="Phobius"/>
    </source>
</evidence>
<organism evidence="2">
    <name type="scientific">Pseudomonas monteilii</name>
    <dbReference type="NCBI Taxonomy" id="76759"/>
    <lineage>
        <taxon>Bacteria</taxon>
        <taxon>Pseudomonadati</taxon>
        <taxon>Pseudomonadota</taxon>
        <taxon>Gammaproteobacteria</taxon>
        <taxon>Pseudomonadales</taxon>
        <taxon>Pseudomonadaceae</taxon>
        <taxon>Pseudomonas</taxon>
    </lineage>
</organism>